<dbReference type="CDD" id="cd05506">
    <property type="entry name" value="Bromo_plant1"/>
    <property type="match status" value="1"/>
</dbReference>
<dbReference type="InterPro" id="IPR001487">
    <property type="entry name" value="Bromodomain"/>
</dbReference>
<evidence type="ECO:0000256" key="6">
    <source>
        <dbReference type="ARBA" id="ARBA00023242"/>
    </source>
</evidence>
<evidence type="ECO:0000256" key="5">
    <source>
        <dbReference type="ARBA" id="ARBA00023163"/>
    </source>
</evidence>
<name>A0A834ZSV9_TETSI</name>
<dbReference type="InterPro" id="IPR036427">
    <property type="entry name" value="Bromodomain-like_sf"/>
</dbReference>
<evidence type="ECO:0000256" key="2">
    <source>
        <dbReference type="ARBA" id="ARBA00023015"/>
    </source>
</evidence>
<accession>A0A834ZSV9</accession>
<keyword evidence="5" id="KW-0804">Transcription</keyword>
<dbReference type="Pfam" id="PF00439">
    <property type="entry name" value="Bromodomain"/>
    <property type="match status" value="1"/>
</dbReference>
<dbReference type="InterPro" id="IPR038336">
    <property type="entry name" value="NET_sf"/>
</dbReference>
<dbReference type="Pfam" id="PF17035">
    <property type="entry name" value="BET"/>
    <property type="match status" value="1"/>
</dbReference>
<feature type="domain" description="NET" evidence="11">
    <location>
        <begin position="278"/>
        <end position="359"/>
    </location>
</feature>
<dbReference type="PANTHER" id="PTHR46136:SF19">
    <property type="entry name" value="TRANSCRIPTION FACTOR GTE12"/>
    <property type="match status" value="1"/>
</dbReference>
<evidence type="ECO:0000256" key="9">
    <source>
        <dbReference type="SAM" id="MobiDB-lite"/>
    </source>
</evidence>
<dbReference type="GO" id="GO:0005634">
    <property type="term" value="C:nucleus"/>
    <property type="evidence" value="ECO:0007669"/>
    <property type="project" value="UniProtKB-SubCell"/>
</dbReference>
<dbReference type="PROSITE" id="PS50014">
    <property type="entry name" value="BROMODOMAIN_2"/>
    <property type="match status" value="1"/>
</dbReference>
<evidence type="ECO:0000313" key="13">
    <source>
        <dbReference type="Proteomes" id="UP000655225"/>
    </source>
</evidence>
<keyword evidence="13" id="KW-1185">Reference proteome</keyword>
<evidence type="ECO:0000256" key="7">
    <source>
        <dbReference type="PROSITE-ProRule" id="PRU00035"/>
    </source>
</evidence>
<comment type="caution">
    <text evidence="12">The sequence shown here is derived from an EMBL/GenBank/DDBJ whole genome shotgun (WGS) entry which is preliminary data.</text>
</comment>
<evidence type="ECO:0000256" key="8">
    <source>
        <dbReference type="SAM" id="Coils"/>
    </source>
</evidence>
<feature type="region of interest" description="Disordered" evidence="9">
    <location>
        <begin position="246"/>
        <end position="279"/>
    </location>
</feature>
<keyword evidence="4 7" id="KW-0103">Bromodomain</keyword>
<dbReference type="OrthoDB" id="21449at2759"/>
<keyword evidence="2" id="KW-0805">Transcription regulation</keyword>
<evidence type="ECO:0000259" key="11">
    <source>
        <dbReference type="PROSITE" id="PS51525"/>
    </source>
</evidence>
<feature type="domain" description="Bromo" evidence="10">
    <location>
        <begin position="152"/>
        <end position="224"/>
    </location>
</feature>
<evidence type="ECO:0000259" key="10">
    <source>
        <dbReference type="PROSITE" id="PS50014"/>
    </source>
</evidence>
<dbReference type="InterPro" id="IPR027353">
    <property type="entry name" value="NET_dom"/>
</dbReference>
<dbReference type="PANTHER" id="PTHR46136">
    <property type="entry name" value="TRANSCRIPTION FACTOR GTE8"/>
    <property type="match status" value="1"/>
</dbReference>
<dbReference type="PRINTS" id="PR00503">
    <property type="entry name" value="BROMODOMAIN"/>
</dbReference>
<dbReference type="Gene3D" id="1.20.920.10">
    <property type="entry name" value="Bromodomain-like"/>
    <property type="match status" value="1"/>
</dbReference>
<dbReference type="Proteomes" id="UP000655225">
    <property type="component" value="Unassembled WGS sequence"/>
</dbReference>
<sequence length="685" mass="77022">MLMVSEYHFINLDSVAFEFFQLSTMLAAEKVALKKKLKMEVGTVRSATERIEVERGRRSCKLDRQVSYISESGQADSGKGKRKSEMNKVHNEMNHCLDDVKMLVGDKPKVKSVMLGANNRGPLGRLEDQREKKLRLDNGVIKQCAGILKKLMTHPTGWVFNQPVDPVALNIPDYFSVVTTPMDLGTIKSKLEKKLYWDIKDFAADVRLTFSNAMLYNPPVNNVHIMAKELNNIFNMRWKSVDAKWSGESPKVGQGRISNERQKKINNTRRGCNETSASRMNLLPKRSMSSEDKQKLRKDLVEISKKKMSPDLRGFLRRFDFISQDEERIEVDIDAFDEETLWELKRITRKYFDARAAEASSSPVEPSETANSCGCNFLPKDFHKGNRHACSSANTKPHTNLGTCISGSCGNITCRGSRHNDSIQPSSSDISSERSLGRDNNAYHDGAFNMVHLANGTPMVQMSKSDPDSDGAVSAVEEENVCHSSQFVTLATAAEEWTNPLYDDQLSPSKALRAAMLKNRFADTILKAQQKTLLDHGKKGDLVKLQQERERLERKQREEKARIEAQIRAAEAASRMRAEAKLKMQREREREAARIALQKMEKTVEIDENQAILKDLEMLDGCLVSDHVLNSEEFGNILGALDGGHLGKPLERLGLFMKDDNMEEDEVADLDGDGDGDVEEGEIGS</sequence>
<comment type="subcellular location">
    <subcellularLocation>
        <location evidence="1">Nucleus</location>
    </subcellularLocation>
</comment>
<gene>
    <name evidence="12" type="ORF">HHK36_003644</name>
</gene>
<dbReference type="Gene3D" id="1.20.1270.220">
    <property type="match status" value="1"/>
</dbReference>
<dbReference type="SUPFAM" id="SSF47370">
    <property type="entry name" value="Bromodomain"/>
    <property type="match status" value="1"/>
</dbReference>
<keyword evidence="6" id="KW-0539">Nucleus</keyword>
<dbReference type="InterPro" id="IPR037377">
    <property type="entry name" value="GTE_bromo"/>
</dbReference>
<organism evidence="12 13">
    <name type="scientific">Tetracentron sinense</name>
    <name type="common">Spur-leaf</name>
    <dbReference type="NCBI Taxonomy" id="13715"/>
    <lineage>
        <taxon>Eukaryota</taxon>
        <taxon>Viridiplantae</taxon>
        <taxon>Streptophyta</taxon>
        <taxon>Embryophyta</taxon>
        <taxon>Tracheophyta</taxon>
        <taxon>Spermatophyta</taxon>
        <taxon>Magnoliopsida</taxon>
        <taxon>Trochodendrales</taxon>
        <taxon>Trochodendraceae</taxon>
        <taxon>Tetracentron</taxon>
    </lineage>
</organism>
<dbReference type="InterPro" id="IPR018247">
    <property type="entry name" value="EF_Hand_1_Ca_BS"/>
</dbReference>
<dbReference type="AlphaFoldDB" id="A0A834ZSV9"/>
<evidence type="ECO:0000256" key="1">
    <source>
        <dbReference type="ARBA" id="ARBA00004123"/>
    </source>
</evidence>
<protein>
    <submittedName>
        <fullName evidence="12">Uncharacterized protein</fullName>
    </submittedName>
</protein>
<dbReference type="OMA" id="KAGSQEC"/>
<feature type="compositionally biased region" description="Polar residues" evidence="9">
    <location>
        <begin position="268"/>
        <end position="279"/>
    </location>
</feature>
<reference evidence="12 13" key="1">
    <citation type="submission" date="2020-04" db="EMBL/GenBank/DDBJ databases">
        <title>Plant Genome Project.</title>
        <authorList>
            <person name="Zhang R.-G."/>
        </authorList>
    </citation>
    <scope>NUCLEOTIDE SEQUENCE [LARGE SCALE GENOMIC DNA]</scope>
    <source>
        <strain evidence="12">YNK0</strain>
        <tissue evidence="12">Leaf</tissue>
    </source>
</reference>
<dbReference type="PROSITE" id="PS51525">
    <property type="entry name" value="NET"/>
    <property type="match status" value="1"/>
</dbReference>
<keyword evidence="3 8" id="KW-0175">Coiled coil</keyword>
<dbReference type="SMART" id="SM00297">
    <property type="entry name" value="BROMO"/>
    <property type="match status" value="1"/>
</dbReference>
<proteinExistence type="predicted"/>
<dbReference type="EMBL" id="JABCRI010000002">
    <property type="protein sequence ID" value="KAF8411105.1"/>
    <property type="molecule type" value="Genomic_DNA"/>
</dbReference>
<feature type="region of interest" description="Disordered" evidence="9">
    <location>
        <begin position="666"/>
        <end position="685"/>
    </location>
</feature>
<evidence type="ECO:0000256" key="4">
    <source>
        <dbReference type="ARBA" id="ARBA00023117"/>
    </source>
</evidence>
<evidence type="ECO:0000313" key="12">
    <source>
        <dbReference type="EMBL" id="KAF8411105.1"/>
    </source>
</evidence>
<dbReference type="PROSITE" id="PS00018">
    <property type="entry name" value="EF_HAND_1"/>
    <property type="match status" value="1"/>
</dbReference>
<evidence type="ECO:0000256" key="3">
    <source>
        <dbReference type="ARBA" id="ARBA00023054"/>
    </source>
</evidence>
<dbReference type="InterPro" id="IPR052442">
    <property type="entry name" value="Env_Response_Regulator"/>
</dbReference>
<feature type="coiled-coil region" evidence="8">
    <location>
        <begin position="542"/>
        <end position="610"/>
    </location>
</feature>